<dbReference type="Pfam" id="PF15575">
    <property type="entry name" value="Imm49"/>
    <property type="match status" value="1"/>
</dbReference>
<name>W5TNL6_9NOCA</name>
<dbReference type="EMBL" id="CP006850">
    <property type="protein sequence ID" value="AHH18831.1"/>
    <property type="molecule type" value="Genomic_DNA"/>
</dbReference>
<dbReference type="AlphaFoldDB" id="W5TNL6"/>
<organism evidence="1 2">
    <name type="scientific">Nocardia nova SH22a</name>
    <dbReference type="NCBI Taxonomy" id="1415166"/>
    <lineage>
        <taxon>Bacteria</taxon>
        <taxon>Bacillati</taxon>
        <taxon>Actinomycetota</taxon>
        <taxon>Actinomycetes</taxon>
        <taxon>Mycobacteriales</taxon>
        <taxon>Nocardiaceae</taxon>
        <taxon>Nocardia</taxon>
    </lineage>
</organism>
<dbReference type="PATRIC" id="fig|1415166.3.peg.4152"/>
<dbReference type="KEGG" id="nno:NONO_c40470"/>
<evidence type="ECO:0000313" key="2">
    <source>
        <dbReference type="Proteomes" id="UP000019150"/>
    </source>
</evidence>
<dbReference type="InterPro" id="IPR029074">
    <property type="entry name" value="Imm49"/>
</dbReference>
<accession>W5TNL6</accession>
<gene>
    <name evidence="1" type="ORF">NONO_c40470</name>
</gene>
<reference evidence="1 2" key="1">
    <citation type="journal article" date="2014" name="Appl. Environ. Microbiol.">
        <title>Insights into the Microbial Degradation of Rubber and Gutta-Percha by Analysis of the Complete Genome of Nocardia nova SH22a.</title>
        <authorList>
            <person name="Luo Q."/>
            <person name="Hiessl S."/>
            <person name="Poehlein A."/>
            <person name="Daniel R."/>
            <person name="Steinbuchel A."/>
        </authorList>
    </citation>
    <scope>NUCLEOTIDE SEQUENCE [LARGE SCALE GENOMIC DNA]</scope>
    <source>
        <strain evidence="1">SH22a</strain>
    </source>
</reference>
<dbReference type="OrthoDB" id="3476420at2"/>
<evidence type="ECO:0008006" key="3">
    <source>
        <dbReference type="Google" id="ProtNLM"/>
    </source>
</evidence>
<protein>
    <recommendedName>
        <fullName evidence="3">Immunity protein 49</fullName>
    </recommendedName>
</protein>
<dbReference type="HOGENOM" id="CLU_062439_1_0_11"/>
<keyword evidence="2" id="KW-1185">Reference proteome</keyword>
<dbReference type="Proteomes" id="UP000019150">
    <property type="component" value="Chromosome"/>
</dbReference>
<sequence length="280" mass="30822">MSTASEYFADVRAAWRRIEELSPRVRGLVESVAADSTTLPVLFEHLLTMLRYRAVVDGAATDPDTWQDLDFAAEAATGIFGLAAAEAGTMTDTRVGWLDGLPATGPTAYATGRTWLTAAWLAIALRDAAMIDKLVAVPVAAMRDADSDYDAYLYPWVETLQAFLGHREVPPELFLAVMDGTDPDLARHTSAEFMMRVIYPPIRMFYYILRRDEEKFATALSDAVDRHHLQWATADFDTDPEGLLASAPLAMVILARSVGMSAEVRSPYLPAGFLRGQRVS</sequence>
<dbReference type="STRING" id="1415166.NONO_c40470"/>
<evidence type="ECO:0000313" key="1">
    <source>
        <dbReference type="EMBL" id="AHH18831.1"/>
    </source>
</evidence>
<proteinExistence type="predicted"/>
<dbReference type="eggNOG" id="COG1357">
    <property type="taxonomic scope" value="Bacteria"/>
</dbReference>